<name>A0A914WRC6_9BILA</name>
<evidence type="ECO:0000313" key="3">
    <source>
        <dbReference type="WBParaSite" id="PSAMB.scaffold4625size14040.g24794.t1"/>
    </source>
</evidence>
<accession>A0A914WRC6</accession>
<dbReference type="WBParaSite" id="PSAMB.scaffold4625size14040.g24794.t1">
    <property type="protein sequence ID" value="PSAMB.scaffold4625size14040.g24794.t1"/>
    <property type="gene ID" value="PSAMB.scaffold4625size14040.g24794"/>
</dbReference>
<feature type="compositionally biased region" description="Polar residues" evidence="1">
    <location>
        <begin position="46"/>
        <end position="65"/>
    </location>
</feature>
<feature type="compositionally biased region" description="Low complexity" evidence="1">
    <location>
        <begin position="1"/>
        <end position="17"/>
    </location>
</feature>
<feature type="region of interest" description="Disordered" evidence="1">
    <location>
        <begin position="120"/>
        <end position="160"/>
    </location>
</feature>
<dbReference type="AlphaFoldDB" id="A0A914WRC6"/>
<feature type="compositionally biased region" description="Polar residues" evidence="1">
    <location>
        <begin position="18"/>
        <end position="27"/>
    </location>
</feature>
<feature type="compositionally biased region" description="Polar residues" evidence="1">
    <location>
        <begin position="366"/>
        <end position="375"/>
    </location>
</feature>
<protein>
    <submittedName>
        <fullName evidence="3">Uncharacterized protein</fullName>
    </submittedName>
</protein>
<dbReference type="Proteomes" id="UP000887566">
    <property type="component" value="Unplaced"/>
</dbReference>
<feature type="compositionally biased region" description="Acidic residues" evidence="1">
    <location>
        <begin position="390"/>
        <end position="400"/>
    </location>
</feature>
<sequence length="400" mass="44746">MAEESGACAAAAAVEVSNGTTNGSPSKSDAVKRALATLDTIKETSHSPSPSGRSYTLFSATNPDINSYRREMSPSTHSVSRPPKYTPMFKKIDFDDMVDDAIRDRKPAWKQWQESIEDSYHKAKRTVERSRSEIEVQSAASGSGRRRFKKETSPFSHLDSESLTLRKPSWFASGAMQPRGYTPSLETGPYAAPAVHRSQGIESEFSSRYDKAASEVEQRLLKNSILPAHMKIATAKEFRAGPAPAPGSYSEALADETDYATYLPRPYYSRPNREDPDYFDYDLGHSVSLYKKPEGRYVPRGPQSWENKLMAEVKAKGSTPVSGYLFTKGDNDYRTNNSSLLSAALRTPSFWEQRFTSIGKEVRDSQPVSMDSINRNRPVPNRFTEYRDPDFEDLSDCDSD</sequence>
<evidence type="ECO:0000313" key="2">
    <source>
        <dbReference type="Proteomes" id="UP000887566"/>
    </source>
</evidence>
<feature type="compositionally biased region" description="Basic and acidic residues" evidence="1">
    <location>
        <begin position="120"/>
        <end position="134"/>
    </location>
</feature>
<keyword evidence="2" id="KW-1185">Reference proteome</keyword>
<feature type="region of interest" description="Disordered" evidence="1">
    <location>
        <begin position="1"/>
        <end position="86"/>
    </location>
</feature>
<proteinExistence type="predicted"/>
<evidence type="ECO:0000256" key="1">
    <source>
        <dbReference type="SAM" id="MobiDB-lite"/>
    </source>
</evidence>
<reference evidence="3" key="1">
    <citation type="submission" date="2022-11" db="UniProtKB">
        <authorList>
            <consortium name="WormBaseParasite"/>
        </authorList>
    </citation>
    <scope>IDENTIFICATION</scope>
</reference>
<feature type="region of interest" description="Disordered" evidence="1">
    <location>
        <begin position="361"/>
        <end position="400"/>
    </location>
</feature>
<organism evidence="2 3">
    <name type="scientific">Plectus sambesii</name>
    <dbReference type="NCBI Taxonomy" id="2011161"/>
    <lineage>
        <taxon>Eukaryota</taxon>
        <taxon>Metazoa</taxon>
        <taxon>Ecdysozoa</taxon>
        <taxon>Nematoda</taxon>
        <taxon>Chromadorea</taxon>
        <taxon>Plectida</taxon>
        <taxon>Plectina</taxon>
        <taxon>Plectoidea</taxon>
        <taxon>Plectidae</taxon>
        <taxon>Plectus</taxon>
    </lineage>
</organism>